<evidence type="ECO:0000256" key="2">
    <source>
        <dbReference type="SAM" id="MobiDB-lite"/>
    </source>
</evidence>
<accession>A0A7S1AF33</accession>
<name>A0A7S1AF33_NOCSC</name>
<feature type="region of interest" description="Disordered" evidence="2">
    <location>
        <begin position="282"/>
        <end position="322"/>
    </location>
</feature>
<evidence type="ECO:0000313" key="3">
    <source>
        <dbReference type="EMBL" id="CAD8851405.1"/>
    </source>
</evidence>
<sequence length="355" mass="39559">MLFFQDATMQRRSPNAPMARTSKSAGRAADKLPLMVQVQEDLEQLQEKVEKMRMEQVRVANELVRFSGRQRGILSAISDTKIYCDLVDEVTARRWPERHRPAPPFEDEEPFPKREEPFARPVRSPYIREPFATMEAPRSSEELQYGDEEHDSMVVGGPYVLSTDSNLGVARLTGSEVVLQSSSRHALARFLSQTTLKDLGLEDSEQDDIHLNTWARPVLEGGHNEETRVPGCEWFVRLSRPDSHKYDDSRRPLPAPRGPAATWISSLQEKSVAPFARESWNAEWRSPSPGPPSVPAAALPRSDTPVPSLTSAPPSASVRSSSLARLFRPSAPQVLAPASADPSWNTWEEGGSVDV</sequence>
<reference evidence="3" key="1">
    <citation type="submission" date="2021-01" db="EMBL/GenBank/DDBJ databases">
        <authorList>
            <person name="Corre E."/>
            <person name="Pelletier E."/>
            <person name="Niang G."/>
            <person name="Scheremetjew M."/>
            <person name="Finn R."/>
            <person name="Kale V."/>
            <person name="Holt S."/>
            <person name="Cochrane G."/>
            <person name="Meng A."/>
            <person name="Brown T."/>
            <person name="Cohen L."/>
        </authorList>
    </citation>
    <scope>NUCLEOTIDE SEQUENCE</scope>
</reference>
<evidence type="ECO:0000256" key="1">
    <source>
        <dbReference type="SAM" id="Coils"/>
    </source>
</evidence>
<feature type="compositionally biased region" description="Low complexity" evidence="2">
    <location>
        <begin position="311"/>
        <end position="322"/>
    </location>
</feature>
<gene>
    <name evidence="3" type="ORF">NSCI0253_LOCUS25755</name>
</gene>
<organism evidence="3">
    <name type="scientific">Noctiluca scintillans</name>
    <name type="common">Sea sparkle</name>
    <name type="synonym">Red tide dinoflagellate</name>
    <dbReference type="NCBI Taxonomy" id="2966"/>
    <lineage>
        <taxon>Eukaryota</taxon>
        <taxon>Sar</taxon>
        <taxon>Alveolata</taxon>
        <taxon>Dinophyceae</taxon>
        <taxon>Noctilucales</taxon>
        <taxon>Noctilucaceae</taxon>
        <taxon>Noctiluca</taxon>
    </lineage>
</organism>
<dbReference type="EMBL" id="HBFQ01036525">
    <property type="protein sequence ID" value="CAD8851405.1"/>
    <property type="molecule type" value="Transcribed_RNA"/>
</dbReference>
<proteinExistence type="predicted"/>
<feature type="region of interest" description="Disordered" evidence="2">
    <location>
        <begin position="334"/>
        <end position="355"/>
    </location>
</feature>
<feature type="region of interest" description="Disordered" evidence="2">
    <location>
        <begin position="1"/>
        <end position="27"/>
    </location>
</feature>
<keyword evidence="1" id="KW-0175">Coiled coil</keyword>
<protein>
    <submittedName>
        <fullName evidence="3">Uncharacterized protein</fullName>
    </submittedName>
</protein>
<feature type="coiled-coil region" evidence="1">
    <location>
        <begin position="35"/>
        <end position="62"/>
    </location>
</feature>
<dbReference type="AlphaFoldDB" id="A0A7S1AF33"/>